<feature type="chain" id="PRO_5035263742" evidence="1">
    <location>
        <begin position="28"/>
        <end position="120"/>
    </location>
</feature>
<comment type="caution">
    <text evidence="2">The sequence shown here is derived from an EMBL/GenBank/DDBJ whole genome shotgun (WGS) entry which is preliminary data.</text>
</comment>
<keyword evidence="3" id="KW-1185">Reference proteome</keyword>
<keyword evidence="1" id="KW-0732">Signal</keyword>
<evidence type="ECO:0000256" key="1">
    <source>
        <dbReference type="SAM" id="SignalP"/>
    </source>
</evidence>
<evidence type="ECO:0000313" key="2">
    <source>
        <dbReference type="EMBL" id="GFZ83109.1"/>
    </source>
</evidence>
<gene>
    <name evidence="2" type="ORF">GCM10011531_12290</name>
</gene>
<sequence length="120" mass="13854">MKKEVFFAYLKVIFCVLLFSISSISFANSEIKTQSQIKSEKQDLVFKNANHSTFLLVESELDVNTVLISGFKKTSSIYCLRVNSILKHNNKTNKLTYNFIHLVTPSLESTKMIFPFHSFY</sequence>
<accession>A0A8J2TR08</accession>
<reference evidence="2 3" key="1">
    <citation type="journal article" date="2014" name="Int. J. Syst. Evol. Microbiol.">
        <title>Complete genome sequence of Corynebacterium casei LMG S-19264T (=DSM 44701T), isolated from a smear-ripened cheese.</title>
        <authorList>
            <consortium name="US DOE Joint Genome Institute (JGI-PGF)"/>
            <person name="Walter F."/>
            <person name="Albersmeier A."/>
            <person name="Kalinowski J."/>
            <person name="Ruckert C."/>
        </authorList>
    </citation>
    <scope>NUCLEOTIDE SEQUENCE [LARGE SCALE GENOMIC DNA]</scope>
    <source>
        <strain evidence="2 3">CGMCC 1.15295</strain>
    </source>
</reference>
<dbReference type="Proteomes" id="UP000598120">
    <property type="component" value="Unassembled WGS sequence"/>
</dbReference>
<dbReference type="EMBL" id="BMIC01000001">
    <property type="protein sequence ID" value="GFZ83109.1"/>
    <property type="molecule type" value="Genomic_DNA"/>
</dbReference>
<protein>
    <submittedName>
        <fullName evidence="2">Uncharacterized protein</fullName>
    </submittedName>
</protein>
<organism evidence="2 3">
    <name type="scientific">Aquaticitalea lipolytica</name>
    <dbReference type="NCBI Taxonomy" id="1247562"/>
    <lineage>
        <taxon>Bacteria</taxon>
        <taxon>Pseudomonadati</taxon>
        <taxon>Bacteroidota</taxon>
        <taxon>Flavobacteriia</taxon>
        <taxon>Flavobacteriales</taxon>
        <taxon>Flavobacteriaceae</taxon>
        <taxon>Aquaticitalea</taxon>
    </lineage>
</organism>
<name>A0A8J2TR08_9FLAO</name>
<dbReference type="AlphaFoldDB" id="A0A8J2TR08"/>
<feature type="signal peptide" evidence="1">
    <location>
        <begin position="1"/>
        <end position="27"/>
    </location>
</feature>
<proteinExistence type="predicted"/>
<dbReference type="RefSeq" id="WP_188605429.1">
    <property type="nucleotide sequence ID" value="NZ_BMIC01000001.1"/>
</dbReference>
<evidence type="ECO:0000313" key="3">
    <source>
        <dbReference type="Proteomes" id="UP000598120"/>
    </source>
</evidence>